<dbReference type="FunFam" id="3.40.390.10:FF:000066">
    <property type="entry name" value="Metalloendopeptidase"/>
    <property type="match status" value="1"/>
</dbReference>
<dbReference type="AlphaFoldDB" id="E9G0F6"/>
<dbReference type="GO" id="GO:0004222">
    <property type="term" value="F:metalloendopeptidase activity"/>
    <property type="evidence" value="ECO:0000318"/>
    <property type="project" value="GO_Central"/>
</dbReference>
<dbReference type="Proteomes" id="UP000000305">
    <property type="component" value="Unassembled WGS sequence"/>
</dbReference>
<sequence>MAHSLVTMLTLSVLCLWLGSVTGTPVLFPINERSDNFQPGPPLTYEELKSGISSKADKTNSNLFIPWKKQHPGLVEGDIMPTDKKNAIINPGGLWPNKIIPYVIDSTYSTEQRNIIASAMDAYHTKTCIRFVPRTTETNYIKIYKSGGGCWSYIGLLNRGVQEVSLDDGCVASWAPGVVMHELMHTAGFWHEHMRPDRDTYVSINLNNVLINYRGNFDMLSTTQVTTLGLSYDYGSVMHYPKNAFAIDNNIAVITPLIGNPTIGQRTGFSDLDVQKLNKLYSCSTSTCSG</sequence>
<dbReference type="Gene3D" id="3.40.390.10">
    <property type="entry name" value="Collagenase (Catalytic Domain)"/>
    <property type="match status" value="1"/>
</dbReference>
<comment type="caution">
    <text evidence="1">Lacks conserved residue(s) required for the propagation of feature annotation.</text>
</comment>
<dbReference type="GO" id="GO:0008270">
    <property type="term" value="F:zinc ion binding"/>
    <property type="evidence" value="ECO:0007669"/>
    <property type="project" value="UniProtKB-UniRule"/>
</dbReference>
<dbReference type="PANTHER" id="PTHR10127:SF883">
    <property type="entry name" value="ZINC METALLOPROTEINASE NAS-8"/>
    <property type="match status" value="1"/>
</dbReference>
<reference evidence="4 5" key="1">
    <citation type="journal article" date="2011" name="Science">
        <title>The ecoresponsive genome of Daphnia pulex.</title>
        <authorList>
            <person name="Colbourne J.K."/>
            <person name="Pfrender M.E."/>
            <person name="Gilbert D."/>
            <person name="Thomas W.K."/>
            <person name="Tucker A."/>
            <person name="Oakley T.H."/>
            <person name="Tokishita S."/>
            <person name="Aerts A."/>
            <person name="Arnold G.J."/>
            <person name="Basu M.K."/>
            <person name="Bauer D.J."/>
            <person name="Caceres C.E."/>
            <person name="Carmel L."/>
            <person name="Casola C."/>
            <person name="Choi J.H."/>
            <person name="Detter J.C."/>
            <person name="Dong Q."/>
            <person name="Dusheyko S."/>
            <person name="Eads B.D."/>
            <person name="Frohlich T."/>
            <person name="Geiler-Samerotte K.A."/>
            <person name="Gerlach D."/>
            <person name="Hatcher P."/>
            <person name="Jogdeo S."/>
            <person name="Krijgsveld J."/>
            <person name="Kriventseva E.V."/>
            <person name="Kultz D."/>
            <person name="Laforsch C."/>
            <person name="Lindquist E."/>
            <person name="Lopez J."/>
            <person name="Manak J.R."/>
            <person name="Muller J."/>
            <person name="Pangilinan J."/>
            <person name="Patwardhan R.P."/>
            <person name="Pitluck S."/>
            <person name="Pritham E.J."/>
            <person name="Rechtsteiner A."/>
            <person name="Rho M."/>
            <person name="Rogozin I.B."/>
            <person name="Sakarya O."/>
            <person name="Salamov A."/>
            <person name="Schaack S."/>
            <person name="Shapiro H."/>
            <person name="Shiga Y."/>
            <person name="Skalitzky C."/>
            <person name="Smith Z."/>
            <person name="Souvorov A."/>
            <person name="Sung W."/>
            <person name="Tang Z."/>
            <person name="Tsuchiya D."/>
            <person name="Tu H."/>
            <person name="Vos H."/>
            <person name="Wang M."/>
            <person name="Wolf Y.I."/>
            <person name="Yamagata H."/>
            <person name="Yamada T."/>
            <person name="Ye Y."/>
            <person name="Shaw J.R."/>
            <person name="Andrews J."/>
            <person name="Crease T.J."/>
            <person name="Tang H."/>
            <person name="Lucas S.M."/>
            <person name="Robertson H.M."/>
            <person name="Bork P."/>
            <person name="Koonin E.V."/>
            <person name="Zdobnov E.M."/>
            <person name="Grigoriev I.V."/>
            <person name="Lynch M."/>
            <person name="Boore J.L."/>
        </authorList>
    </citation>
    <scope>NUCLEOTIDE SEQUENCE [LARGE SCALE GENOMIC DNA]</scope>
</reference>
<keyword evidence="2" id="KW-0732">Signal</keyword>
<dbReference type="PRINTS" id="PR00480">
    <property type="entry name" value="ASTACIN"/>
</dbReference>
<keyword evidence="1 2" id="KW-0862">Zinc</keyword>
<feature type="binding site" evidence="1">
    <location>
        <position position="185"/>
    </location>
    <ligand>
        <name>Zn(2+)</name>
        <dbReference type="ChEBI" id="CHEBI:29105"/>
        <note>catalytic</note>
    </ligand>
</feature>
<organism evidence="4 5">
    <name type="scientific">Daphnia pulex</name>
    <name type="common">Water flea</name>
    <dbReference type="NCBI Taxonomy" id="6669"/>
    <lineage>
        <taxon>Eukaryota</taxon>
        <taxon>Metazoa</taxon>
        <taxon>Ecdysozoa</taxon>
        <taxon>Arthropoda</taxon>
        <taxon>Crustacea</taxon>
        <taxon>Branchiopoda</taxon>
        <taxon>Diplostraca</taxon>
        <taxon>Cladocera</taxon>
        <taxon>Anomopoda</taxon>
        <taxon>Daphniidae</taxon>
        <taxon>Daphnia</taxon>
    </lineage>
</organism>
<dbReference type="PROSITE" id="PS51864">
    <property type="entry name" value="ASTACIN"/>
    <property type="match status" value="1"/>
</dbReference>
<keyword evidence="1 2" id="KW-0378">Hydrolase</keyword>
<name>E9G0F6_DAPPU</name>
<feature type="chain" id="PRO_5005128567" description="Metalloendopeptidase" evidence="2">
    <location>
        <begin position="24"/>
        <end position="290"/>
    </location>
</feature>
<evidence type="ECO:0000256" key="1">
    <source>
        <dbReference type="PROSITE-ProRule" id="PRU01211"/>
    </source>
</evidence>
<feature type="binding site" evidence="1">
    <location>
        <position position="191"/>
    </location>
    <ligand>
        <name>Zn(2+)</name>
        <dbReference type="ChEBI" id="CHEBI:29105"/>
        <note>catalytic</note>
    </ligand>
</feature>
<dbReference type="KEGG" id="dpx:DAPPUDRAFT_221724"/>
<dbReference type="InterPro" id="IPR024079">
    <property type="entry name" value="MetalloPept_cat_dom_sf"/>
</dbReference>
<keyword evidence="1 2" id="KW-0479">Metal-binding</keyword>
<feature type="domain" description="Peptidase M12A" evidence="3">
    <location>
        <begin position="86"/>
        <end position="284"/>
    </location>
</feature>
<dbReference type="GO" id="GO:0005615">
    <property type="term" value="C:extracellular space"/>
    <property type="evidence" value="ECO:0000318"/>
    <property type="project" value="GO_Central"/>
</dbReference>
<dbReference type="SMART" id="SM00235">
    <property type="entry name" value="ZnMc"/>
    <property type="match status" value="1"/>
</dbReference>
<dbReference type="InParanoid" id="E9G0F6"/>
<keyword evidence="1 2" id="KW-0645">Protease</keyword>
<dbReference type="SUPFAM" id="SSF55486">
    <property type="entry name" value="Metalloproteases ('zincins'), catalytic domain"/>
    <property type="match status" value="1"/>
</dbReference>
<comment type="cofactor">
    <cofactor evidence="1 2">
        <name>Zn(2+)</name>
        <dbReference type="ChEBI" id="CHEBI:29105"/>
    </cofactor>
    <text evidence="1 2">Binds 1 zinc ion per subunit.</text>
</comment>
<dbReference type="InterPro" id="IPR034035">
    <property type="entry name" value="Astacin-like_dom"/>
</dbReference>
<keyword evidence="1" id="KW-1015">Disulfide bond</keyword>
<evidence type="ECO:0000259" key="3">
    <source>
        <dbReference type="PROSITE" id="PS51864"/>
    </source>
</evidence>
<dbReference type="EMBL" id="GL732528">
    <property type="protein sequence ID" value="EFX86899.1"/>
    <property type="molecule type" value="Genomic_DNA"/>
</dbReference>
<dbReference type="CDD" id="cd04280">
    <property type="entry name" value="ZnMc_astacin_like"/>
    <property type="match status" value="1"/>
</dbReference>
<proteinExistence type="predicted"/>
<protein>
    <recommendedName>
        <fullName evidence="2">Metalloendopeptidase</fullName>
        <ecNumber evidence="2">3.4.24.-</ecNumber>
    </recommendedName>
</protein>
<dbReference type="InterPro" id="IPR001506">
    <property type="entry name" value="Peptidase_M12A"/>
</dbReference>
<dbReference type="Pfam" id="PF01400">
    <property type="entry name" value="Astacin"/>
    <property type="match status" value="1"/>
</dbReference>
<accession>E9G0F6</accession>
<evidence type="ECO:0000313" key="4">
    <source>
        <dbReference type="EMBL" id="EFX86899.1"/>
    </source>
</evidence>
<keyword evidence="5" id="KW-1185">Reference proteome</keyword>
<dbReference type="eggNOG" id="KOG3714">
    <property type="taxonomic scope" value="Eukaryota"/>
</dbReference>
<evidence type="ECO:0000313" key="5">
    <source>
        <dbReference type="Proteomes" id="UP000000305"/>
    </source>
</evidence>
<feature type="binding site" evidence="1">
    <location>
        <position position="181"/>
    </location>
    <ligand>
        <name>Zn(2+)</name>
        <dbReference type="ChEBI" id="CHEBI:29105"/>
        <note>catalytic</note>
    </ligand>
</feature>
<dbReference type="InterPro" id="IPR006026">
    <property type="entry name" value="Peptidase_Metallo"/>
</dbReference>
<gene>
    <name evidence="4" type="ORF">DAPPUDRAFT_221724</name>
</gene>
<feature type="active site" evidence="1">
    <location>
        <position position="182"/>
    </location>
</feature>
<dbReference type="OMA" id="ESLNGCY"/>
<dbReference type="PhylomeDB" id="E9G0F6"/>
<feature type="signal peptide" evidence="2">
    <location>
        <begin position="1"/>
        <end position="23"/>
    </location>
</feature>
<dbReference type="HOGENOM" id="CLU_017286_2_1_1"/>
<keyword evidence="1 2" id="KW-0482">Metalloprotease</keyword>
<dbReference type="OrthoDB" id="291007at2759"/>
<feature type="disulfide bond" evidence="1">
    <location>
        <begin position="128"/>
        <end position="283"/>
    </location>
</feature>
<dbReference type="PANTHER" id="PTHR10127">
    <property type="entry name" value="DISCOIDIN, CUB, EGF, LAMININ , AND ZINC METALLOPROTEASE DOMAIN CONTAINING"/>
    <property type="match status" value="1"/>
</dbReference>
<dbReference type="FunCoup" id="E9G0F6">
    <property type="interactions" value="2"/>
</dbReference>
<evidence type="ECO:0000256" key="2">
    <source>
        <dbReference type="RuleBase" id="RU361183"/>
    </source>
</evidence>
<dbReference type="EC" id="3.4.24.-" evidence="2"/>
<dbReference type="GO" id="GO:0006508">
    <property type="term" value="P:proteolysis"/>
    <property type="evidence" value="ECO:0007669"/>
    <property type="project" value="UniProtKB-KW"/>
</dbReference>